<dbReference type="GO" id="GO:0046982">
    <property type="term" value="F:protein heterodimerization activity"/>
    <property type="evidence" value="ECO:0007669"/>
    <property type="project" value="InterPro"/>
</dbReference>
<keyword evidence="5" id="KW-1185">Reference proteome</keyword>
<feature type="compositionally biased region" description="Polar residues" evidence="2">
    <location>
        <begin position="1022"/>
        <end position="1033"/>
    </location>
</feature>
<dbReference type="GeneID" id="36575863"/>
<dbReference type="SUPFAM" id="SSF46689">
    <property type="entry name" value="Homeodomain-like"/>
    <property type="match status" value="1"/>
</dbReference>
<dbReference type="InterPro" id="IPR009057">
    <property type="entry name" value="Homeodomain-like_sf"/>
</dbReference>
<feature type="region of interest" description="Disordered" evidence="2">
    <location>
        <begin position="286"/>
        <end position="309"/>
    </location>
</feature>
<dbReference type="GO" id="GO:0042393">
    <property type="term" value="F:histone binding"/>
    <property type="evidence" value="ECO:0007669"/>
    <property type="project" value="InterPro"/>
</dbReference>
<dbReference type="PANTHER" id="PTHR15992">
    <property type="entry name" value="HOLLIDAY JUNCTION RECOGNITION PROTEIN"/>
    <property type="match status" value="1"/>
</dbReference>
<evidence type="ECO:0000259" key="3">
    <source>
        <dbReference type="PROSITE" id="PS50157"/>
    </source>
</evidence>
<feature type="region of interest" description="Disordered" evidence="2">
    <location>
        <begin position="643"/>
        <end position="730"/>
    </location>
</feature>
<feature type="compositionally biased region" description="Polar residues" evidence="2">
    <location>
        <begin position="1050"/>
        <end position="1062"/>
    </location>
</feature>
<dbReference type="Pfam" id="PF10384">
    <property type="entry name" value="Scm3"/>
    <property type="match status" value="1"/>
</dbReference>
<dbReference type="CDD" id="cd11655">
    <property type="entry name" value="rap1_myb-like"/>
    <property type="match status" value="1"/>
</dbReference>
<reference evidence="4 5" key="1">
    <citation type="journal article" date="2018" name="New Phytol.">
        <title>Comparative genomics and transcriptomics depict ericoid mycorrhizal fungi as versatile saprotrophs and plant mutualists.</title>
        <authorList>
            <person name="Martino E."/>
            <person name="Morin E."/>
            <person name="Grelet G.A."/>
            <person name="Kuo A."/>
            <person name="Kohler A."/>
            <person name="Daghino S."/>
            <person name="Barry K.W."/>
            <person name="Cichocki N."/>
            <person name="Clum A."/>
            <person name="Dockter R.B."/>
            <person name="Hainaut M."/>
            <person name="Kuo R.C."/>
            <person name="LaButti K."/>
            <person name="Lindahl B.D."/>
            <person name="Lindquist E.A."/>
            <person name="Lipzen A."/>
            <person name="Khouja H.R."/>
            <person name="Magnuson J."/>
            <person name="Murat C."/>
            <person name="Ohm R.A."/>
            <person name="Singer S.W."/>
            <person name="Spatafora J.W."/>
            <person name="Wang M."/>
            <person name="Veneault-Fourrey C."/>
            <person name="Henrissat B."/>
            <person name="Grigoriev I.V."/>
            <person name="Martin F.M."/>
            <person name="Perotto S."/>
        </authorList>
    </citation>
    <scope>NUCLEOTIDE SEQUENCE [LARGE SCALE GENOMIC DNA]</scope>
    <source>
        <strain evidence="4 5">ATCC 22711</strain>
    </source>
</reference>
<dbReference type="AlphaFoldDB" id="A0A2T3AR30"/>
<feature type="compositionally biased region" description="Polar residues" evidence="2">
    <location>
        <begin position="782"/>
        <end position="799"/>
    </location>
</feature>
<feature type="compositionally biased region" description="Low complexity" evidence="2">
    <location>
        <begin position="668"/>
        <end position="677"/>
    </location>
</feature>
<feature type="region of interest" description="Disordered" evidence="2">
    <location>
        <begin position="190"/>
        <end position="225"/>
    </location>
</feature>
<dbReference type="Gene3D" id="1.10.20.10">
    <property type="entry name" value="Histone, subunit A"/>
    <property type="match status" value="1"/>
</dbReference>
<dbReference type="EMBL" id="KZ679018">
    <property type="protein sequence ID" value="PSS08725.1"/>
    <property type="molecule type" value="Genomic_DNA"/>
</dbReference>
<feature type="compositionally biased region" description="Polar residues" evidence="2">
    <location>
        <begin position="703"/>
        <end position="714"/>
    </location>
</feature>
<feature type="compositionally biased region" description="Acidic residues" evidence="2">
    <location>
        <begin position="124"/>
        <end position="170"/>
    </location>
</feature>
<dbReference type="PANTHER" id="PTHR15992:SF5">
    <property type="entry name" value="HOLLIDAY JUNCTION RECOGNITION PROTEIN"/>
    <property type="match status" value="1"/>
</dbReference>
<sequence>MEPLAKRRRLSPPLDAAFTQSFDDEHAYYETPASELDEEDEDAGGPVYGPDEDFLQKRALLDHKLKSTFESIFEKYSKDFEGIGDEIDLYTGEILVSNGHLLQMENERDPGDIRRARSIPTSATEEDEEAMTSSAEDDDDEEEEGEEEEEEGEEEEEEDDDEDEDVFSDEDMIEDDMILRGFAQASQFIHRKPPPEQGPFETGFMGRSEGPRRKVVTPPNMQRGRLPSRSEILSQFGPQLGQEIAKYVSQQSVLGVDANVEPAWQVPPIASVKPATRPIIRSVVQPDVERSPSPDNSRSIWAPAGSRSKRARFTAEEDQVLLDFVANARRQGLDLSRHLTWRQLEAMYPRHNWKAWKRRHKNKFTYLSSAQVDESEVSTSEVSTSARWIPPQRNAGRDSRRDFVDSTSIQPSRPVATERPIRTRKPAQRDSTILSWSEAVATIESVDPDLHAGLMEDARRIKSDASFGLKHPVSSSQILGRNTLQQTNSHPGIKESARQTGRSNASNEFMEDELAPYNPGFQREAREAKRAKRAKRAACPHSDCRDFPSTLYRLGRYDGEELSPLCLHLLRVHHTTPFPCAEFNCDRKGEQGYFLPEDLVRHVRQAHPYATALDRLRGRVASSFLDREFDFTHYLLSTEASRPYPTSIHSRGRDLISPERHVGRYVRSSTRPSSSNSAQDITSTPRGPAASKQAAASTSASSLHVNPSLVTTKDMQPREPSEERLYDSDVQILDGDPFLSDRNPLLEETKYSCPLKNSIGCNEMFTTRSLASAHGRIHTSEKAQSTSTGSQENTSTAQESMEEQSNVHERSAPGKPPGEHIAAFEPKHSLPSSIPNSSSSSGDWTSYNTSALTPKHGRHGATRKRISDPLPRNTIDPSYEFSDEELGLTSFVKEGPQTSKVIPRGPPRPVSNPMLPLGSLTNSPPRPIRRPPFVTPANKAKSRKSVIPNFEDSEDFDELSLGTDGFLLMSSRPRSGFRSKPEAQTPLKREGTEVPGVSAQSSRKRKFSTLEGGNEIDELGTGISTSSPAQPTQIPIREPQIKTEADEVLGTNSSSTRSQKANTKNHNKRRSQPKSFQPPPTPVRSERQSSGKNTPLINLVGNRGSSDTGAAKSGVDVSIPSTSDLGSSPTARQTQTRDRGVVETSSLAGLLTPVRRKSQSKTSIKQEEEDGVVKTPGGTLRRCGEDGFACGRSFCFTCSTS</sequence>
<feature type="compositionally biased region" description="Low complexity" evidence="2">
    <location>
        <begin position="829"/>
        <end position="841"/>
    </location>
</feature>
<organism evidence="4 5">
    <name type="scientific">Amorphotheca resinae ATCC 22711</name>
    <dbReference type="NCBI Taxonomy" id="857342"/>
    <lineage>
        <taxon>Eukaryota</taxon>
        <taxon>Fungi</taxon>
        <taxon>Dikarya</taxon>
        <taxon>Ascomycota</taxon>
        <taxon>Pezizomycotina</taxon>
        <taxon>Leotiomycetes</taxon>
        <taxon>Helotiales</taxon>
        <taxon>Amorphothecaceae</taxon>
        <taxon>Amorphotheca</taxon>
    </lineage>
</organism>
<dbReference type="Pfam" id="PF08914">
    <property type="entry name" value="Myb_Rap1"/>
    <property type="match status" value="1"/>
</dbReference>
<accession>A0A2T3AR30</accession>
<feature type="region of interest" description="Disordered" evidence="2">
    <location>
        <begin position="481"/>
        <end position="535"/>
    </location>
</feature>
<feature type="region of interest" description="Disordered" evidence="2">
    <location>
        <begin position="103"/>
        <end position="170"/>
    </location>
</feature>
<evidence type="ECO:0000256" key="1">
    <source>
        <dbReference type="PROSITE-ProRule" id="PRU00042"/>
    </source>
</evidence>
<feature type="compositionally biased region" description="Basic residues" evidence="2">
    <location>
        <begin position="855"/>
        <end position="864"/>
    </location>
</feature>
<feature type="compositionally biased region" description="Polar residues" evidence="2">
    <location>
        <begin position="481"/>
        <end position="490"/>
    </location>
</feature>
<feature type="region of interest" description="Disordered" evidence="2">
    <location>
        <begin position="385"/>
        <end position="430"/>
    </location>
</feature>
<feature type="region of interest" description="Disordered" evidence="2">
    <location>
        <begin position="1154"/>
        <end position="1174"/>
    </location>
</feature>
<feature type="region of interest" description="Disordered" evidence="2">
    <location>
        <begin position="772"/>
        <end position="874"/>
    </location>
</feature>
<keyword evidence="1" id="KW-0862">Zinc</keyword>
<protein>
    <recommendedName>
        <fullName evidence="3">C2H2-type domain-containing protein</fullName>
    </recommendedName>
</protein>
<dbReference type="InterPro" id="IPR009072">
    <property type="entry name" value="Histone-fold"/>
</dbReference>
<dbReference type="Gene3D" id="1.10.10.60">
    <property type="entry name" value="Homeodomain-like"/>
    <property type="match status" value="1"/>
</dbReference>
<dbReference type="Proteomes" id="UP000241818">
    <property type="component" value="Unassembled WGS sequence"/>
</dbReference>
<dbReference type="InterPro" id="IPR013087">
    <property type="entry name" value="Znf_C2H2_type"/>
</dbReference>
<feature type="compositionally biased region" description="Polar residues" evidence="2">
    <location>
        <begin position="1119"/>
        <end position="1134"/>
    </location>
</feature>
<evidence type="ECO:0000256" key="2">
    <source>
        <dbReference type="SAM" id="MobiDB-lite"/>
    </source>
</evidence>
<feature type="compositionally biased region" description="Basic and acidic residues" evidence="2">
    <location>
        <begin position="651"/>
        <end position="662"/>
    </location>
</feature>
<keyword evidence="1" id="KW-0479">Metal-binding</keyword>
<feature type="compositionally biased region" description="Basic and acidic residues" evidence="2">
    <location>
        <begin position="395"/>
        <end position="404"/>
    </location>
</feature>
<feature type="compositionally biased region" description="Basic and acidic residues" evidence="2">
    <location>
        <begin position="715"/>
        <end position="727"/>
    </location>
</feature>
<feature type="region of interest" description="Disordered" evidence="2">
    <location>
        <begin position="970"/>
        <end position="1142"/>
    </location>
</feature>
<feature type="compositionally biased region" description="Basic residues" evidence="2">
    <location>
        <begin position="1063"/>
        <end position="1072"/>
    </location>
</feature>
<dbReference type="GO" id="GO:0008270">
    <property type="term" value="F:zinc ion binding"/>
    <property type="evidence" value="ECO:0007669"/>
    <property type="project" value="UniProtKB-KW"/>
</dbReference>
<proteinExistence type="predicted"/>
<keyword evidence="1" id="KW-0863">Zinc-finger</keyword>
<dbReference type="GO" id="GO:0005634">
    <property type="term" value="C:nucleus"/>
    <property type="evidence" value="ECO:0007669"/>
    <property type="project" value="InterPro"/>
</dbReference>
<feature type="region of interest" description="Disordered" evidence="2">
    <location>
        <begin position="896"/>
        <end position="940"/>
    </location>
</feature>
<feature type="domain" description="C2H2-type" evidence="3">
    <location>
        <begin position="751"/>
        <end position="783"/>
    </location>
</feature>
<feature type="compositionally biased region" description="Low complexity" evidence="2">
    <location>
        <begin position="689"/>
        <end position="702"/>
    </location>
</feature>
<feature type="compositionally biased region" description="Basic and acidic residues" evidence="2">
    <location>
        <begin position="105"/>
        <end position="115"/>
    </location>
</feature>
<dbReference type="InterPro" id="IPR015010">
    <property type="entry name" value="TERF2IP_Myb"/>
</dbReference>
<dbReference type="RefSeq" id="XP_024717123.1">
    <property type="nucleotide sequence ID" value="XM_024867782.1"/>
</dbReference>
<dbReference type="InterPro" id="IPR018465">
    <property type="entry name" value="Scm3/HJURP"/>
</dbReference>
<feature type="region of interest" description="Disordered" evidence="2">
    <location>
        <begin position="30"/>
        <end position="51"/>
    </location>
</feature>
<evidence type="ECO:0000313" key="5">
    <source>
        <dbReference type="Proteomes" id="UP000241818"/>
    </source>
</evidence>
<dbReference type="OrthoDB" id="2420608at2759"/>
<dbReference type="InParanoid" id="A0A2T3AR30"/>
<gene>
    <name evidence="4" type="ORF">M430DRAFT_45643</name>
</gene>
<evidence type="ECO:0000313" key="4">
    <source>
        <dbReference type="EMBL" id="PSS08725.1"/>
    </source>
</evidence>
<feature type="compositionally biased region" description="Polar residues" evidence="2">
    <location>
        <begin position="842"/>
        <end position="852"/>
    </location>
</feature>
<dbReference type="PROSITE" id="PS50157">
    <property type="entry name" value="ZINC_FINGER_C2H2_2"/>
    <property type="match status" value="1"/>
</dbReference>
<feature type="compositionally biased region" description="Polar residues" evidence="2">
    <location>
        <begin position="498"/>
        <end position="507"/>
    </location>
</feature>
<name>A0A2T3AR30_AMORE</name>